<keyword evidence="1" id="KW-0812">Transmembrane</keyword>
<dbReference type="OrthoDB" id="2065496at2"/>
<protein>
    <recommendedName>
        <fullName evidence="4">Cation transporter</fullName>
    </recommendedName>
</protein>
<reference evidence="2 3" key="1">
    <citation type="submission" date="2014-12" db="EMBL/GenBank/DDBJ databases">
        <title>Draft genome sequences of 29 type strains of Enterococci.</title>
        <authorList>
            <person name="Zhong Z."/>
            <person name="Sun Z."/>
            <person name="Liu W."/>
            <person name="Zhang W."/>
            <person name="Zhang H."/>
        </authorList>
    </citation>
    <scope>NUCLEOTIDE SEQUENCE [LARGE SCALE GENOMIC DNA]</scope>
    <source>
        <strain evidence="2 3">DSM 17122</strain>
    </source>
</reference>
<evidence type="ECO:0008006" key="4">
    <source>
        <dbReference type="Google" id="ProtNLM"/>
    </source>
</evidence>
<keyword evidence="1" id="KW-1133">Transmembrane helix</keyword>
<feature type="transmembrane region" description="Helical" evidence="1">
    <location>
        <begin position="105"/>
        <end position="124"/>
    </location>
</feature>
<keyword evidence="1" id="KW-0472">Membrane</keyword>
<feature type="transmembrane region" description="Helical" evidence="1">
    <location>
        <begin position="73"/>
        <end position="93"/>
    </location>
</feature>
<evidence type="ECO:0000313" key="2">
    <source>
        <dbReference type="EMBL" id="OJG46667.1"/>
    </source>
</evidence>
<dbReference type="Proteomes" id="UP000182077">
    <property type="component" value="Unassembled WGS sequence"/>
</dbReference>
<accession>A0A1L8TQV1</accession>
<dbReference type="RefSeq" id="WP_071857122.1">
    <property type="nucleotide sequence ID" value="NZ_JBHSHK010000005.1"/>
</dbReference>
<evidence type="ECO:0000313" key="3">
    <source>
        <dbReference type="Proteomes" id="UP000182077"/>
    </source>
</evidence>
<dbReference type="EMBL" id="JXKQ01000002">
    <property type="protein sequence ID" value="OJG46667.1"/>
    <property type="molecule type" value="Genomic_DNA"/>
</dbReference>
<name>A0A1L8TQV1_9ENTE</name>
<feature type="transmembrane region" description="Helical" evidence="1">
    <location>
        <begin position="136"/>
        <end position="155"/>
    </location>
</feature>
<proteinExistence type="predicted"/>
<dbReference type="STRING" id="249189.RV04_GL001095"/>
<keyword evidence="3" id="KW-1185">Reference proteome</keyword>
<comment type="caution">
    <text evidence="2">The sequence shown here is derived from an EMBL/GenBank/DDBJ whole genome shotgun (WGS) entry which is preliminary data.</text>
</comment>
<sequence>MLNLRDQAIRLRWSSFASFGIAVGKLIVAIMTFSIFLGINAFYTATIGYGKHQSAVGLSRRDEISEESYYRRIGLLILVASIIYLIYGMRMFFTNTVTDYEKIPAISIAAITFFELGLNLFGIVKSNKDKDLLLQAAKLLNLSSALIGLVLTQAALLSFTETKTHPIANLITTILFSGINIVIGIWMLAKKMPENLNQ</sequence>
<dbReference type="AlphaFoldDB" id="A0A1L8TQV1"/>
<organism evidence="2 3">
    <name type="scientific">Enterococcus hermanniensis</name>
    <dbReference type="NCBI Taxonomy" id="249189"/>
    <lineage>
        <taxon>Bacteria</taxon>
        <taxon>Bacillati</taxon>
        <taxon>Bacillota</taxon>
        <taxon>Bacilli</taxon>
        <taxon>Lactobacillales</taxon>
        <taxon>Enterococcaceae</taxon>
        <taxon>Enterococcus</taxon>
    </lineage>
</organism>
<gene>
    <name evidence="2" type="ORF">RV04_GL001095</name>
</gene>
<feature type="transmembrane region" description="Helical" evidence="1">
    <location>
        <begin position="20"/>
        <end position="43"/>
    </location>
</feature>
<evidence type="ECO:0000256" key="1">
    <source>
        <dbReference type="SAM" id="Phobius"/>
    </source>
</evidence>
<feature type="transmembrane region" description="Helical" evidence="1">
    <location>
        <begin position="167"/>
        <end position="189"/>
    </location>
</feature>